<feature type="domain" description="Deltamethrin resistance protein prag01" evidence="2">
    <location>
        <begin position="44"/>
        <end position="92"/>
    </location>
</feature>
<keyword evidence="4" id="KW-1185">Reference proteome</keyword>
<dbReference type="EMBL" id="LJIJ01000006">
    <property type="protein sequence ID" value="ODN06376.1"/>
    <property type="molecule type" value="Genomic_DNA"/>
</dbReference>
<keyword evidence="1" id="KW-0812">Transmembrane</keyword>
<feature type="transmembrane region" description="Helical" evidence="1">
    <location>
        <begin position="68"/>
        <end position="86"/>
    </location>
</feature>
<evidence type="ECO:0000313" key="4">
    <source>
        <dbReference type="Proteomes" id="UP000094527"/>
    </source>
</evidence>
<dbReference type="OrthoDB" id="9981889at2759"/>
<name>A0A1D2NN58_ORCCI</name>
<accession>A0A1D2NN58</accession>
<dbReference type="Proteomes" id="UP000094527">
    <property type="component" value="Unassembled WGS sequence"/>
</dbReference>
<dbReference type="InterPro" id="IPR031973">
    <property type="entry name" value="Deltameth_res_prag01"/>
</dbReference>
<keyword evidence="1" id="KW-0472">Membrane</keyword>
<evidence type="ECO:0000313" key="3">
    <source>
        <dbReference type="EMBL" id="ODN06376.1"/>
    </source>
</evidence>
<dbReference type="Pfam" id="PF16020">
    <property type="entry name" value="Deltameth_res"/>
    <property type="match status" value="1"/>
</dbReference>
<gene>
    <name evidence="3" type="ORF">Ocin01_00280</name>
</gene>
<comment type="caution">
    <text evidence="3">The sequence shown here is derived from an EMBL/GenBank/DDBJ whole genome shotgun (WGS) entry which is preliminary data.</text>
</comment>
<keyword evidence="1" id="KW-1133">Transmembrane helix</keyword>
<protein>
    <recommendedName>
        <fullName evidence="2">Deltamethrin resistance protein prag01 domain-containing protein</fullName>
    </recommendedName>
</protein>
<sequence>MMTTARYVPIIPRLCRSVVERHQSFGSAGKRYYRKMPFVKPTLSELPVPEGCWERAYKRNNEKYNRHLLIGVSSLALAIFVISRVATFNFSYPAHPDVIDESCPVQPAPKKC</sequence>
<reference evidence="3 4" key="1">
    <citation type="journal article" date="2016" name="Genome Biol. Evol.">
        <title>Gene Family Evolution Reflects Adaptation to Soil Environmental Stressors in the Genome of the Collembolan Orchesella cincta.</title>
        <authorList>
            <person name="Faddeeva-Vakhrusheva A."/>
            <person name="Derks M.F."/>
            <person name="Anvar S.Y."/>
            <person name="Agamennone V."/>
            <person name="Suring W."/>
            <person name="Smit S."/>
            <person name="van Straalen N.M."/>
            <person name="Roelofs D."/>
        </authorList>
    </citation>
    <scope>NUCLEOTIDE SEQUENCE [LARGE SCALE GENOMIC DNA]</scope>
    <source>
        <tissue evidence="3">Mixed pool</tissue>
    </source>
</reference>
<organism evidence="3 4">
    <name type="scientific">Orchesella cincta</name>
    <name type="common">Springtail</name>
    <name type="synonym">Podura cincta</name>
    <dbReference type="NCBI Taxonomy" id="48709"/>
    <lineage>
        <taxon>Eukaryota</taxon>
        <taxon>Metazoa</taxon>
        <taxon>Ecdysozoa</taxon>
        <taxon>Arthropoda</taxon>
        <taxon>Hexapoda</taxon>
        <taxon>Collembola</taxon>
        <taxon>Entomobryomorpha</taxon>
        <taxon>Entomobryoidea</taxon>
        <taxon>Orchesellidae</taxon>
        <taxon>Orchesellinae</taxon>
        <taxon>Orchesella</taxon>
    </lineage>
</organism>
<proteinExistence type="predicted"/>
<dbReference type="AlphaFoldDB" id="A0A1D2NN58"/>
<evidence type="ECO:0000256" key="1">
    <source>
        <dbReference type="SAM" id="Phobius"/>
    </source>
</evidence>
<evidence type="ECO:0000259" key="2">
    <source>
        <dbReference type="Pfam" id="PF16020"/>
    </source>
</evidence>